<evidence type="ECO:0000313" key="2">
    <source>
        <dbReference type="EMBL" id="KAL2055512.1"/>
    </source>
</evidence>
<evidence type="ECO:0000313" key="3">
    <source>
        <dbReference type="Proteomes" id="UP001590951"/>
    </source>
</evidence>
<proteinExistence type="predicted"/>
<feature type="region of interest" description="Disordered" evidence="1">
    <location>
        <begin position="1"/>
        <end position="108"/>
    </location>
</feature>
<reference evidence="2 3" key="1">
    <citation type="submission" date="2024-09" db="EMBL/GenBank/DDBJ databases">
        <title>Rethinking Asexuality: The Enigmatic Case of Functional Sexual Genes in Lepraria (Stereocaulaceae).</title>
        <authorList>
            <person name="Doellman M."/>
            <person name="Sun Y."/>
            <person name="Barcenas-Pena A."/>
            <person name="Lumbsch H.T."/>
            <person name="Grewe F."/>
        </authorList>
    </citation>
    <scope>NUCLEOTIDE SEQUENCE [LARGE SCALE GENOMIC DNA]</scope>
    <source>
        <strain evidence="2 3">Grewe 0041</strain>
    </source>
</reference>
<evidence type="ECO:0000256" key="1">
    <source>
        <dbReference type="SAM" id="MobiDB-lite"/>
    </source>
</evidence>
<feature type="compositionally biased region" description="Basic and acidic residues" evidence="1">
    <location>
        <begin position="84"/>
        <end position="93"/>
    </location>
</feature>
<feature type="compositionally biased region" description="Basic and acidic residues" evidence="1">
    <location>
        <begin position="282"/>
        <end position="291"/>
    </location>
</feature>
<dbReference type="Proteomes" id="UP001590951">
    <property type="component" value="Unassembled WGS sequence"/>
</dbReference>
<organism evidence="2 3">
    <name type="scientific">Lepraria finkii</name>
    <dbReference type="NCBI Taxonomy" id="1340010"/>
    <lineage>
        <taxon>Eukaryota</taxon>
        <taxon>Fungi</taxon>
        <taxon>Dikarya</taxon>
        <taxon>Ascomycota</taxon>
        <taxon>Pezizomycotina</taxon>
        <taxon>Lecanoromycetes</taxon>
        <taxon>OSLEUM clade</taxon>
        <taxon>Lecanoromycetidae</taxon>
        <taxon>Lecanorales</taxon>
        <taxon>Lecanorineae</taxon>
        <taxon>Stereocaulaceae</taxon>
        <taxon>Lepraria</taxon>
    </lineage>
</organism>
<sequence>MRSQHRPKGARSPSIRIEEGHSSPRSPIELPAWLTNRNTCLSRNRTSNPSSSRQHASGARNRSTHRSSNNRSLTRPDPSSRNSEVQRPRRNHEQNIGSAAINGGQGHTNIITNTIGTVSINNVRAFSSSTTSSQPAQEPSTPAQRKRNRDRHAMETPALRAQARQRHARNDDGTAWHEPAEWANGTRTLDRPRMLSPVHSPVRRRALRGSHQSPTRGRAMSMNRWIDNVPGRRLGDSDSEAEVEIEDGIVTPPRWVRDLFQGTPVVKRRDVENWGRRQAKARLREDENGGR</sequence>
<accession>A0ABR4BCD1</accession>
<gene>
    <name evidence="2" type="ORF">ABVK25_004320</name>
</gene>
<feature type="compositionally biased region" description="Polar residues" evidence="1">
    <location>
        <begin position="126"/>
        <end position="143"/>
    </location>
</feature>
<feature type="region of interest" description="Disordered" evidence="1">
    <location>
        <begin position="272"/>
        <end position="291"/>
    </location>
</feature>
<keyword evidence="3" id="KW-1185">Reference proteome</keyword>
<feature type="compositionally biased region" description="Low complexity" evidence="1">
    <location>
        <begin position="42"/>
        <end position="53"/>
    </location>
</feature>
<protein>
    <submittedName>
        <fullName evidence="2">Uncharacterized protein</fullName>
    </submittedName>
</protein>
<dbReference type="EMBL" id="JBHFEH010000011">
    <property type="protein sequence ID" value="KAL2055512.1"/>
    <property type="molecule type" value="Genomic_DNA"/>
</dbReference>
<comment type="caution">
    <text evidence="2">The sequence shown here is derived from an EMBL/GenBank/DDBJ whole genome shotgun (WGS) entry which is preliminary data.</text>
</comment>
<name>A0ABR4BCD1_9LECA</name>
<feature type="region of interest" description="Disordered" evidence="1">
    <location>
        <begin position="126"/>
        <end position="152"/>
    </location>
</feature>